<sequence>MTSLGHGPAHERDILSFGWERQLCPGTYIAEVQMLNVIVGLLAKCRLERKLDQNRKPALPDLDNKFKELGAMVLPTDKILRATKLFLRSIHFLGNEETCASYINNIQIVDRADV</sequence>
<dbReference type="EMBL" id="JAIXMP010000035">
    <property type="protein sequence ID" value="KAI9249435.1"/>
    <property type="molecule type" value="Genomic_DNA"/>
</dbReference>
<gene>
    <name evidence="1" type="ORF">BDA99DRAFT_608679</name>
</gene>
<accession>A0AAD5K0J7</accession>
<name>A0AAD5K0J7_9FUNG</name>
<comment type="caution">
    <text evidence="1">The sequence shown here is derived from an EMBL/GenBank/DDBJ whole genome shotgun (WGS) entry which is preliminary data.</text>
</comment>
<dbReference type="Proteomes" id="UP001209540">
    <property type="component" value="Unassembled WGS sequence"/>
</dbReference>
<organism evidence="1 2">
    <name type="scientific">Phascolomyces articulosus</name>
    <dbReference type="NCBI Taxonomy" id="60185"/>
    <lineage>
        <taxon>Eukaryota</taxon>
        <taxon>Fungi</taxon>
        <taxon>Fungi incertae sedis</taxon>
        <taxon>Mucoromycota</taxon>
        <taxon>Mucoromycotina</taxon>
        <taxon>Mucoromycetes</taxon>
        <taxon>Mucorales</taxon>
        <taxon>Lichtheimiaceae</taxon>
        <taxon>Phascolomyces</taxon>
    </lineage>
</organism>
<evidence type="ECO:0008006" key="3">
    <source>
        <dbReference type="Google" id="ProtNLM"/>
    </source>
</evidence>
<reference evidence="1" key="1">
    <citation type="journal article" date="2022" name="IScience">
        <title>Evolution of zygomycete secretomes and the origins of terrestrial fungal ecologies.</title>
        <authorList>
            <person name="Chang Y."/>
            <person name="Wang Y."/>
            <person name="Mondo S."/>
            <person name="Ahrendt S."/>
            <person name="Andreopoulos W."/>
            <person name="Barry K."/>
            <person name="Beard J."/>
            <person name="Benny G.L."/>
            <person name="Blankenship S."/>
            <person name="Bonito G."/>
            <person name="Cuomo C."/>
            <person name="Desiro A."/>
            <person name="Gervers K.A."/>
            <person name="Hundley H."/>
            <person name="Kuo A."/>
            <person name="LaButti K."/>
            <person name="Lang B.F."/>
            <person name="Lipzen A."/>
            <person name="O'Donnell K."/>
            <person name="Pangilinan J."/>
            <person name="Reynolds N."/>
            <person name="Sandor L."/>
            <person name="Smith M.E."/>
            <person name="Tsang A."/>
            <person name="Grigoriev I.V."/>
            <person name="Stajich J.E."/>
            <person name="Spatafora J.W."/>
        </authorList>
    </citation>
    <scope>NUCLEOTIDE SEQUENCE</scope>
    <source>
        <strain evidence="1">RSA 2281</strain>
    </source>
</reference>
<keyword evidence="2" id="KW-1185">Reference proteome</keyword>
<proteinExistence type="predicted"/>
<evidence type="ECO:0000313" key="2">
    <source>
        <dbReference type="Proteomes" id="UP001209540"/>
    </source>
</evidence>
<reference evidence="1" key="2">
    <citation type="submission" date="2023-02" db="EMBL/GenBank/DDBJ databases">
        <authorList>
            <consortium name="DOE Joint Genome Institute"/>
            <person name="Mondo S.J."/>
            <person name="Chang Y."/>
            <person name="Wang Y."/>
            <person name="Ahrendt S."/>
            <person name="Andreopoulos W."/>
            <person name="Barry K."/>
            <person name="Beard J."/>
            <person name="Benny G.L."/>
            <person name="Blankenship S."/>
            <person name="Bonito G."/>
            <person name="Cuomo C."/>
            <person name="Desiro A."/>
            <person name="Gervers K.A."/>
            <person name="Hundley H."/>
            <person name="Kuo A."/>
            <person name="LaButti K."/>
            <person name="Lang B.F."/>
            <person name="Lipzen A."/>
            <person name="O'Donnell K."/>
            <person name="Pangilinan J."/>
            <person name="Reynolds N."/>
            <person name="Sandor L."/>
            <person name="Smith M.W."/>
            <person name="Tsang A."/>
            <person name="Grigoriev I.V."/>
            <person name="Stajich J.E."/>
            <person name="Spatafora J.W."/>
        </authorList>
    </citation>
    <scope>NUCLEOTIDE SEQUENCE</scope>
    <source>
        <strain evidence="1">RSA 2281</strain>
    </source>
</reference>
<protein>
    <recommendedName>
        <fullName evidence="3">Cytochrome P450</fullName>
    </recommendedName>
</protein>
<evidence type="ECO:0000313" key="1">
    <source>
        <dbReference type="EMBL" id="KAI9249435.1"/>
    </source>
</evidence>
<dbReference type="AlphaFoldDB" id="A0AAD5K0J7"/>